<gene>
    <name evidence="1" type="ORF">DUI87_23193</name>
</gene>
<comment type="caution">
    <text evidence="1">The sequence shown here is derived from an EMBL/GenBank/DDBJ whole genome shotgun (WGS) entry which is preliminary data.</text>
</comment>
<proteinExistence type="predicted"/>
<sequence length="255" mass="28205">MPVPMPVPTPIRTPMPSPMPVPMLMPTLMPTLMPMPMPMLMPTPVPTPVPIPMPVPVPMPIPIPMPGSGPMPGPNEGFKCTPSKFADDTKLSGAVEAPEEQDAIQKDLDKLKKWVYRNVKGFNKTKCWCCTWLGAIPCTAQAGDEQMESSPAQRDLGVLLGLHPALGASTGPSLSTRRTLTFRVNPEEATKMAAGMEHLSYKERLRELELFSLEKRRLWGDLIVAFQYLKGAHKKDGDKLYTRTCDDRTREITSN</sequence>
<dbReference type="AlphaFoldDB" id="A0A3M0K0B4"/>
<keyword evidence="2" id="KW-1185">Reference proteome</keyword>
<protein>
    <submittedName>
        <fullName evidence="1">Uncharacterized protein</fullName>
    </submittedName>
</protein>
<dbReference type="PANTHER" id="PTHR33332">
    <property type="entry name" value="REVERSE TRANSCRIPTASE DOMAIN-CONTAINING PROTEIN"/>
    <property type="match status" value="1"/>
</dbReference>
<dbReference type="OrthoDB" id="416454at2759"/>
<reference evidence="1 2" key="1">
    <citation type="submission" date="2018-07" db="EMBL/GenBank/DDBJ databases">
        <title>A high quality draft genome assembly of the barn swallow (H. rustica rustica).</title>
        <authorList>
            <person name="Formenti G."/>
            <person name="Chiara M."/>
            <person name="Poveda L."/>
            <person name="Francoijs K.-J."/>
            <person name="Bonisoli-Alquati A."/>
            <person name="Canova L."/>
            <person name="Gianfranceschi L."/>
            <person name="Horner D.S."/>
            <person name="Saino N."/>
        </authorList>
    </citation>
    <scope>NUCLEOTIDE SEQUENCE [LARGE SCALE GENOMIC DNA]</scope>
    <source>
        <strain evidence="1">Chelidonia</strain>
        <tissue evidence="1">Blood</tissue>
    </source>
</reference>
<dbReference type="EMBL" id="QRBI01000144">
    <property type="protein sequence ID" value="RMC00577.1"/>
    <property type="molecule type" value="Genomic_DNA"/>
</dbReference>
<evidence type="ECO:0000313" key="1">
    <source>
        <dbReference type="EMBL" id="RMC00577.1"/>
    </source>
</evidence>
<dbReference type="STRING" id="333673.A0A3M0K0B4"/>
<organism evidence="1 2">
    <name type="scientific">Hirundo rustica rustica</name>
    <dbReference type="NCBI Taxonomy" id="333673"/>
    <lineage>
        <taxon>Eukaryota</taxon>
        <taxon>Metazoa</taxon>
        <taxon>Chordata</taxon>
        <taxon>Craniata</taxon>
        <taxon>Vertebrata</taxon>
        <taxon>Euteleostomi</taxon>
        <taxon>Archelosauria</taxon>
        <taxon>Archosauria</taxon>
        <taxon>Dinosauria</taxon>
        <taxon>Saurischia</taxon>
        <taxon>Theropoda</taxon>
        <taxon>Coelurosauria</taxon>
        <taxon>Aves</taxon>
        <taxon>Neognathae</taxon>
        <taxon>Neoaves</taxon>
        <taxon>Telluraves</taxon>
        <taxon>Australaves</taxon>
        <taxon>Passeriformes</taxon>
        <taxon>Sylvioidea</taxon>
        <taxon>Hirundinidae</taxon>
        <taxon>Hirundo</taxon>
    </lineage>
</organism>
<evidence type="ECO:0000313" key="2">
    <source>
        <dbReference type="Proteomes" id="UP000269221"/>
    </source>
</evidence>
<dbReference type="Proteomes" id="UP000269221">
    <property type="component" value="Unassembled WGS sequence"/>
</dbReference>
<name>A0A3M0K0B4_HIRRU</name>
<accession>A0A3M0K0B4</accession>